<evidence type="ECO:0000313" key="1">
    <source>
        <dbReference type="EMBL" id="OQD58826.1"/>
    </source>
</evidence>
<sequence length="94" mass="10694">MAVTVRTTLNLDKNIMQTIKIMAMNKETTQTKIINDLLAKAIEKETVKSKIPKYLIANKNRNPDRKEFKKTIGMMKASKGFNPVKAVKETRKGN</sequence>
<dbReference type="EMBL" id="JXMW01000008">
    <property type="protein sequence ID" value="OQD58826.1"/>
    <property type="molecule type" value="Genomic_DNA"/>
</dbReference>
<keyword evidence="2" id="KW-1185">Reference proteome</keyword>
<organism evidence="1 2">
    <name type="scientific">Methanobrevibacter arboriphilus JCM 13429 = DSM 1125</name>
    <dbReference type="NCBI Taxonomy" id="1300164"/>
    <lineage>
        <taxon>Archaea</taxon>
        <taxon>Methanobacteriati</taxon>
        <taxon>Methanobacteriota</taxon>
        <taxon>Methanomada group</taxon>
        <taxon>Methanobacteria</taxon>
        <taxon>Methanobacteriales</taxon>
        <taxon>Methanobacteriaceae</taxon>
        <taxon>Methanobrevibacter</taxon>
    </lineage>
</organism>
<reference evidence="1 2" key="1">
    <citation type="submission" date="2014-12" db="EMBL/GenBank/DDBJ databases">
        <title>Genome sequence of Methanobrevibacter arboriphilicus DH1, DSM1125.</title>
        <authorList>
            <person name="Poehlein A."/>
            <person name="Thauer R.K."/>
            <person name="Seedorf H."/>
            <person name="Daniel R."/>
        </authorList>
    </citation>
    <scope>NUCLEOTIDE SEQUENCE [LARGE SCALE GENOMIC DNA]</scope>
    <source>
        <strain evidence="1 2">DH1</strain>
    </source>
</reference>
<gene>
    <name evidence="1" type="ORF">MBBAR_8c00520</name>
</gene>
<comment type="caution">
    <text evidence="1">The sequence shown here is derived from an EMBL/GenBank/DDBJ whole genome shotgun (WGS) entry which is preliminary data.</text>
</comment>
<protein>
    <submittedName>
        <fullName evidence="1">Uncharacterized protein</fullName>
    </submittedName>
</protein>
<dbReference type="OrthoDB" id="76757at2157"/>
<dbReference type="Proteomes" id="UP000191661">
    <property type="component" value="Unassembled WGS sequence"/>
</dbReference>
<dbReference type="RefSeq" id="WP_080460352.1">
    <property type="nucleotide sequence ID" value="NZ_JXMW01000008.1"/>
</dbReference>
<name>A0A1V6N2U8_METAZ</name>
<evidence type="ECO:0000313" key="2">
    <source>
        <dbReference type="Proteomes" id="UP000191661"/>
    </source>
</evidence>
<dbReference type="AlphaFoldDB" id="A0A1V6N2U8"/>
<accession>A0A1V6N2U8</accession>
<proteinExistence type="predicted"/>